<name>A0A1A5I0F3_RHILI</name>
<keyword evidence="5 7" id="KW-1133">Transmembrane helix</keyword>
<keyword evidence="2 7" id="KW-0813">Transport</keyword>
<evidence type="ECO:0000313" key="10">
    <source>
        <dbReference type="Proteomes" id="UP000093748"/>
    </source>
</evidence>
<evidence type="ECO:0000259" key="8">
    <source>
        <dbReference type="PROSITE" id="PS50928"/>
    </source>
</evidence>
<keyword evidence="6 7" id="KW-0472">Membrane</keyword>
<keyword evidence="4 7" id="KW-0812">Transmembrane</keyword>
<feature type="transmembrane region" description="Helical" evidence="7">
    <location>
        <begin position="110"/>
        <end position="130"/>
    </location>
</feature>
<sequence length="298" mass="32982">MSRPIPLSDRIANWLPRLVLAPSLLVVLVAVYLFICWTGWISLSSSMIVPKYDFVGLNQYVRLWSTPRWHTAVFNLFVFSALFLGLTTGLGLLMAILLDQKIRVEGTLRAIFLYPMALSFIVTGTAWKWILNPALGVQKVVNDLGWTSFVFDWIAQPTFAIYCVVIAAVWQSTGFAMAIFLAGLRGIDNSVIKAAQIEGAGLPRIYRTIVVPVLRPAFLSVIVLLSYIAIKSFDLILALTNTGPGSSTEMPSTFMYSATFRRDQMGVGAASAMMMLMTVAAIIVPYLYSELKEPRDGH</sequence>
<protein>
    <submittedName>
        <fullName evidence="9">ABC transporter permease</fullName>
    </submittedName>
</protein>
<dbReference type="OrthoDB" id="9805108at2"/>
<dbReference type="InterPro" id="IPR035906">
    <property type="entry name" value="MetI-like_sf"/>
</dbReference>
<gene>
    <name evidence="9" type="ORF">BAE39_24400</name>
</gene>
<evidence type="ECO:0000256" key="3">
    <source>
        <dbReference type="ARBA" id="ARBA00022475"/>
    </source>
</evidence>
<reference evidence="10" key="1">
    <citation type="submission" date="2016-06" db="EMBL/GenBank/DDBJ databases">
        <title>NZP2037 Pacbio-Illumina hybrid assembly.</title>
        <authorList>
            <person name="Ramsay J.P."/>
        </authorList>
    </citation>
    <scope>NUCLEOTIDE SEQUENCE [LARGE SCALE GENOMIC DNA]</scope>
    <source>
        <strain evidence="10">R7ANS::ICEMlSym2042</strain>
    </source>
</reference>
<dbReference type="InterPro" id="IPR051393">
    <property type="entry name" value="ABC_transporter_permease"/>
</dbReference>
<dbReference type="AlphaFoldDB" id="A0A1A5I0F3"/>
<proteinExistence type="inferred from homology"/>
<comment type="caution">
    <text evidence="9">The sequence shown here is derived from an EMBL/GenBank/DDBJ whole genome shotgun (WGS) entry which is preliminary data.</text>
</comment>
<dbReference type="Proteomes" id="UP000093748">
    <property type="component" value="Unassembled WGS sequence"/>
</dbReference>
<dbReference type="RefSeq" id="WP_032928842.1">
    <property type="nucleotide sequence ID" value="NZ_LZTH01000023.1"/>
</dbReference>
<feature type="transmembrane region" description="Helical" evidence="7">
    <location>
        <begin position="205"/>
        <end position="230"/>
    </location>
</feature>
<dbReference type="CDD" id="cd06261">
    <property type="entry name" value="TM_PBP2"/>
    <property type="match status" value="1"/>
</dbReference>
<organism evidence="9 10">
    <name type="scientific">Rhizobium loti</name>
    <name type="common">Mesorhizobium loti</name>
    <dbReference type="NCBI Taxonomy" id="381"/>
    <lineage>
        <taxon>Bacteria</taxon>
        <taxon>Pseudomonadati</taxon>
        <taxon>Pseudomonadota</taxon>
        <taxon>Alphaproteobacteria</taxon>
        <taxon>Hyphomicrobiales</taxon>
        <taxon>Phyllobacteriaceae</taxon>
        <taxon>Mesorhizobium</taxon>
    </lineage>
</organism>
<evidence type="ECO:0000256" key="5">
    <source>
        <dbReference type="ARBA" id="ARBA00022989"/>
    </source>
</evidence>
<dbReference type="InterPro" id="IPR000515">
    <property type="entry name" value="MetI-like"/>
</dbReference>
<feature type="domain" description="ABC transmembrane type-1" evidence="8">
    <location>
        <begin position="73"/>
        <end position="288"/>
    </location>
</feature>
<dbReference type="PANTHER" id="PTHR30193">
    <property type="entry name" value="ABC TRANSPORTER PERMEASE PROTEIN"/>
    <property type="match status" value="1"/>
</dbReference>
<evidence type="ECO:0000256" key="6">
    <source>
        <dbReference type="ARBA" id="ARBA00023136"/>
    </source>
</evidence>
<evidence type="ECO:0000256" key="4">
    <source>
        <dbReference type="ARBA" id="ARBA00022692"/>
    </source>
</evidence>
<dbReference type="EMBL" id="LZTJ01000034">
    <property type="protein sequence ID" value="OBP69512.1"/>
    <property type="molecule type" value="Genomic_DNA"/>
</dbReference>
<comment type="subcellular location">
    <subcellularLocation>
        <location evidence="1 7">Cell membrane</location>
        <topology evidence="1 7">Multi-pass membrane protein</topology>
    </subcellularLocation>
</comment>
<evidence type="ECO:0000313" key="9">
    <source>
        <dbReference type="EMBL" id="OBP69512.1"/>
    </source>
</evidence>
<feature type="transmembrane region" description="Helical" evidence="7">
    <location>
        <begin position="159"/>
        <end position="184"/>
    </location>
</feature>
<dbReference type="Gene3D" id="1.10.3720.10">
    <property type="entry name" value="MetI-like"/>
    <property type="match status" value="1"/>
</dbReference>
<dbReference type="Pfam" id="PF00528">
    <property type="entry name" value="BPD_transp_1"/>
    <property type="match status" value="1"/>
</dbReference>
<dbReference type="GO" id="GO:0005886">
    <property type="term" value="C:plasma membrane"/>
    <property type="evidence" value="ECO:0007669"/>
    <property type="project" value="UniProtKB-SubCell"/>
</dbReference>
<dbReference type="PANTHER" id="PTHR30193:SF42">
    <property type="entry name" value="ABC TRANSPORTER PERMEASE PROTEIN"/>
    <property type="match status" value="1"/>
</dbReference>
<dbReference type="SUPFAM" id="SSF161098">
    <property type="entry name" value="MetI-like"/>
    <property type="match status" value="1"/>
</dbReference>
<comment type="similarity">
    <text evidence="7">Belongs to the binding-protein-dependent transport system permease family.</text>
</comment>
<dbReference type="GeneID" id="66685874"/>
<keyword evidence="3" id="KW-1003">Cell membrane</keyword>
<feature type="transmembrane region" description="Helical" evidence="7">
    <location>
        <begin position="72"/>
        <end position="98"/>
    </location>
</feature>
<dbReference type="GO" id="GO:0055085">
    <property type="term" value="P:transmembrane transport"/>
    <property type="evidence" value="ECO:0007669"/>
    <property type="project" value="InterPro"/>
</dbReference>
<evidence type="ECO:0000256" key="1">
    <source>
        <dbReference type="ARBA" id="ARBA00004651"/>
    </source>
</evidence>
<evidence type="ECO:0000256" key="2">
    <source>
        <dbReference type="ARBA" id="ARBA00022448"/>
    </source>
</evidence>
<dbReference type="PROSITE" id="PS50928">
    <property type="entry name" value="ABC_TM1"/>
    <property type="match status" value="1"/>
</dbReference>
<accession>A0A1A5I0F3</accession>
<evidence type="ECO:0000256" key="7">
    <source>
        <dbReference type="RuleBase" id="RU363032"/>
    </source>
</evidence>
<feature type="transmembrane region" description="Helical" evidence="7">
    <location>
        <begin position="265"/>
        <end position="288"/>
    </location>
</feature>
<feature type="transmembrane region" description="Helical" evidence="7">
    <location>
        <begin position="20"/>
        <end position="43"/>
    </location>
</feature>